<reference evidence="2" key="1">
    <citation type="submission" date="2021-06" db="EMBL/GenBank/DDBJ databases">
        <authorList>
            <person name="Hodson N. C."/>
            <person name="Mongue J. A."/>
            <person name="Jaron S. K."/>
        </authorList>
    </citation>
    <scope>NUCLEOTIDE SEQUENCE</scope>
</reference>
<protein>
    <submittedName>
        <fullName evidence="2">Uncharacterized protein</fullName>
    </submittedName>
</protein>
<dbReference type="EMBL" id="CAJVCH010258329">
    <property type="protein sequence ID" value="CAG7733874.1"/>
    <property type="molecule type" value="Genomic_DNA"/>
</dbReference>
<feature type="region of interest" description="Disordered" evidence="1">
    <location>
        <begin position="1"/>
        <end position="67"/>
    </location>
</feature>
<keyword evidence="3" id="KW-1185">Reference proteome</keyword>
<feature type="non-terminal residue" evidence="2">
    <location>
        <position position="1"/>
    </location>
</feature>
<proteinExistence type="predicted"/>
<evidence type="ECO:0000313" key="2">
    <source>
        <dbReference type="EMBL" id="CAG7733874.1"/>
    </source>
</evidence>
<feature type="non-terminal residue" evidence="2">
    <location>
        <position position="136"/>
    </location>
</feature>
<dbReference type="AlphaFoldDB" id="A0A8J2K8V0"/>
<sequence length="136" mass="14115">RLQHHMGLSGKRPESTDTDDGQDGNSPPRSPAPSDASDSELSLGTNSPPPPTSSQSSVSPSSHHHHALHAFSQLSSLSPFGPTIPIPVSSLPLNFPVSSATMTPTPAHMTTIPALPPHHIPHHAISPSAIFPTLAS</sequence>
<organism evidence="2 3">
    <name type="scientific">Allacma fusca</name>
    <dbReference type="NCBI Taxonomy" id="39272"/>
    <lineage>
        <taxon>Eukaryota</taxon>
        <taxon>Metazoa</taxon>
        <taxon>Ecdysozoa</taxon>
        <taxon>Arthropoda</taxon>
        <taxon>Hexapoda</taxon>
        <taxon>Collembola</taxon>
        <taxon>Symphypleona</taxon>
        <taxon>Sminthuridae</taxon>
        <taxon>Allacma</taxon>
    </lineage>
</organism>
<accession>A0A8J2K8V0</accession>
<gene>
    <name evidence="2" type="ORF">AFUS01_LOCUS22295</name>
</gene>
<evidence type="ECO:0000313" key="3">
    <source>
        <dbReference type="Proteomes" id="UP000708208"/>
    </source>
</evidence>
<dbReference type="Proteomes" id="UP000708208">
    <property type="component" value="Unassembled WGS sequence"/>
</dbReference>
<name>A0A8J2K8V0_9HEXA</name>
<feature type="compositionally biased region" description="Low complexity" evidence="1">
    <location>
        <begin position="32"/>
        <end position="46"/>
    </location>
</feature>
<comment type="caution">
    <text evidence="2">The sequence shown here is derived from an EMBL/GenBank/DDBJ whole genome shotgun (WGS) entry which is preliminary data.</text>
</comment>
<evidence type="ECO:0000256" key="1">
    <source>
        <dbReference type="SAM" id="MobiDB-lite"/>
    </source>
</evidence>